<dbReference type="GO" id="GO:0005886">
    <property type="term" value="C:plasma membrane"/>
    <property type="evidence" value="ECO:0007669"/>
    <property type="project" value="TreeGrafter"/>
</dbReference>
<reference evidence="7 8" key="1">
    <citation type="submission" date="2019-06" db="EMBL/GenBank/DDBJ databases">
        <title>Desulfobotulus mexicanus sp. nov., a novel sulfate-reducing bacterium isolated from the sediment of an alkaline crater lake in Mexico.</title>
        <authorList>
            <person name="Hirschler-Rea A."/>
        </authorList>
    </citation>
    <scope>NUCLEOTIDE SEQUENCE [LARGE SCALE GENOMIC DNA]</scope>
    <source>
        <strain evidence="7 8">PAR22N</strain>
    </source>
</reference>
<comment type="subcellular location">
    <subcellularLocation>
        <location evidence="1">Membrane</location>
        <topology evidence="1">Multi-pass membrane protein</topology>
    </subcellularLocation>
</comment>
<dbReference type="OrthoDB" id="5432219at2"/>
<evidence type="ECO:0000256" key="3">
    <source>
        <dbReference type="ARBA" id="ARBA00022989"/>
    </source>
</evidence>
<keyword evidence="3 5" id="KW-1133">Transmembrane helix</keyword>
<proteinExistence type="predicted"/>
<evidence type="ECO:0000256" key="2">
    <source>
        <dbReference type="ARBA" id="ARBA00022692"/>
    </source>
</evidence>
<gene>
    <name evidence="7" type="ORF">FIM25_11395</name>
</gene>
<dbReference type="PANTHER" id="PTHR33507">
    <property type="entry name" value="INNER MEMBRANE PROTEIN YBBJ"/>
    <property type="match status" value="1"/>
</dbReference>
<dbReference type="Gene3D" id="2.40.50.140">
    <property type="entry name" value="Nucleic acid-binding proteins"/>
    <property type="match status" value="1"/>
</dbReference>
<dbReference type="Pfam" id="PF01957">
    <property type="entry name" value="NfeD"/>
    <property type="match status" value="1"/>
</dbReference>
<evidence type="ECO:0000256" key="4">
    <source>
        <dbReference type="ARBA" id="ARBA00023136"/>
    </source>
</evidence>
<protein>
    <submittedName>
        <fullName evidence="7">NfeD family protein</fullName>
    </submittedName>
</protein>
<comment type="caution">
    <text evidence="7">The sequence shown here is derived from an EMBL/GenBank/DDBJ whole genome shotgun (WGS) entry which is preliminary data.</text>
</comment>
<evidence type="ECO:0000313" key="8">
    <source>
        <dbReference type="Proteomes" id="UP000321899"/>
    </source>
</evidence>
<dbReference type="AlphaFoldDB" id="A0A5S5MEP2"/>
<keyword evidence="4 5" id="KW-0472">Membrane</keyword>
<dbReference type="InterPro" id="IPR052165">
    <property type="entry name" value="Membrane_assoc_protease"/>
</dbReference>
<dbReference type="PANTHER" id="PTHR33507:SF3">
    <property type="entry name" value="INNER MEMBRANE PROTEIN YBBJ"/>
    <property type="match status" value="1"/>
</dbReference>
<keyword evidence="8" id="KW-1185">Reference proteome</keyword>
<dbReference type="InterPro" id="IPR002810">
    <property type="entry name" value="NfeD-like_C"/>
</dbReference>
<organism evidence="7 8">
    <name type="scientific">Desulfobotulus mexicanus</name>
    <dbReference type="NCBI Taxonomy" id="2586642"/>
    <lineage>
        <taxon>Bacteria</taxon>
        <taxon>Pseudomonadati</taxon>
        <taxon>Thermodesulfobacteriota</taxon>
        <taxon>Desulfobacteria</taxon>
        <taxon>Desulfobacterales</taxon>
        <taxon>Desulfobacteraceae</taxon>
        <taxon>Desulfobotulus</taxon>
    </lineage>
</organism>
<dbReference type="InterPro" id="IPR012340">
    <property type="entry name" value="NA-bd_OB-fold"/>
</dbReference>
<evidence type="ECO:0000259" key="6">
    <source>
        <dbReference type="Pfam" id="PF01957"/>
    </source>
</evidence>
<name>A0A5S5MEP2_9BACT</name>
<dbReference type="Proteomes" id="UP000321899">
    <property type="component" value="Unassembled WGS sequence"/>
</dbReference>
<feature type="transmembrane region" description="Helical" evidence="5">
    <location>
        <begin position="84"/>
        <end position="102"/>
    </location>
</feature>
<keyword evidence="2 5" id="KW-0812">Transmembrane</keyword>
<evidence type="ECO:0000313" key="7">
    <source>
        <dbReference type="EMBL" id="TYT74182.1"/>
    </source>
</evidence>
<evidence type="ECO:0000256" key="5">
    <source>
        <dbReference type="SAM" id="Phobius"/>
    </source>
</evidence>
<feature type="domain" description="NfeD-like C-terminal" evidence="6">
    <location>
        <begin position="118"/>
        <end position="177"/>
    </location>
</feature>
<evidence type="ECO:0000256" key="1">
    <source>
        <dbReference type="ARBA" id="ARBA00004141"/>
    </source>
</evidence>
<sequence length="182" mass="19349">MHGCFPVSGFRGIKKSEIMVTTIMDKGQGGKMVLFEPWHLWVVLGIILVAGEMFTPAFFLACFGVGAFSAALLSLMGAGLISQIFIFSAISFFCSFAVRPLLLRFAAGKSKIIKTGVHALTGQTAEVLEAFGGPGSHGKVKIGGEVWRARAGEGQLFQVGDLVSIESVSGVTLQVRPFNKHG</sequence>
<feature type="transmembrane region" description="Helical" evidence="5">
    <location>
        <begin position="57"/>
        <end position="78"/>
    </location>
</feature>
<feature type="transmembrane region" description="Helical" evidence="5">
    <location>
        <begin position="32"/>
        <end position="50"/>
    </location>
</feature>
<dbReference type="EMBL" id="VDMB01000014">
    <property type="protein sequence ID" value="TYT74182.1"/>
    <property type="molecule type" value="Genomic_DNA"/>
</dbReference>
<dbReference type="SUPFAM" id="SSF141322">
    <property type="entry name" value="NfeD domain-like"/>
    <property type="match status" value="1"/>
</dbReference>
<accession>A0A5S5MEP2</accession>